<dbReference type="PANTHER" id="PTHR37938:SF1">
    <property type="entry name" value="BLL0215 PROTEIN"/>
    <property type="match status" value="1"/>
</dbReference>
<proteinExistence type="predicted"/>
<organism evidence="3 4">
    <name type="scientific">Puia dinghuensis</name>
    <dbReference type="NCBI Taxonomy" id="1792502"/>
    <lineage>
        <taxon>Bacteria</taxon>
        <taxon>Pseudomonadati</taxon>
        <taxon>Bacteroidota</taxon>
        <taxon>Chitinophagia</taxon>
        <taxon>Chitinophagales</taxon>
        <taxon>Chitinophagaceae</taxon>
        <taxon>Puia</taxon>
    </lineage>
</organism>
<dbReference type="PANTHER" id="PTHR37938">
    <property type="entry name" value="BLL0215 PROTEIN"/>
    <property type="match status" value="1"/>
</dbReference>
<keyword evidence="1" id="KW-1133">Transmembrane helix</keyword>
<dbReference type="InterPro" id="IPR005182">
    <property type="entry name" value="YdbS-like_PH"/>
</dbReference>
<dbReference type="RefSeq" id="WP_188928463.1">
    <property type="nucleotide sequence ID" value="NZ_BMJC01000001.1"/>
</dbReference>
<keyword evidence="1" id="KW-0472">Membrane</keyword>
<evidence type="ECO:0000313" key="3">
    <source>
        <dbReference type="EMBL" id="GGA85968.1"/>
    </source>
</evidence>
<keyword evidence="4" id="KW-1185">Reference proteome</keyword>
<evidence type="ECO:0000259" key="2">
    <source>
        <dbReference type="Pfam" id="PF03703"/>
    </source>
</evidence>
<name>A0A8J2U8S1_9BACT</name>
<feature type="domain" description="YdbS-like PH" evidence="2">
    <location>
        <begin position="66"/>
        <end position="142"/>
    </location>
</feature>
<sequence length="211" mass="23799">MRTPLQKGEKILLVTYSSWTSLVMPVLITLLGIAAAVFIVWYLHSVWGWLAAVLAAGYWLIRYYTWKANIWVVTNFRVIDETGLLSHYAKESPLDHINNVSYDQTLAGRLFNFGHVEIQTAAQAGATDYYNVNHPKRLKDTITAAQADYKNMQYSSQAMQMAAALDARNGGAQKMDAPQVAAELEKLFELKMKGALTEEEYLRAKKRLLGH</sequence>
<feature type="transmembrane region" description="Helical" evidence="1">
    <location>
        <begin position="12"/>
        <end position="40"/>
    </location>
</feature>
<reference evidence="3" key="2">
    <citation type="submission" date="2020-09" db="EMBL/GenBank/DDBJ databases">
        <authorList>
            <person name="Sun Q."/>
            <person name="Zhou Y."/>
        </authorList>
    </citation>
    <scope>NUCLEOTIDE SEQUENCE</scope>
    <source>
        <strain evidence="3">CGMCC 1.15448</strain>
    </source>
</reference>
<gene>
    <name evidence="3" type="ORF">GCM10011511_06290</name>
</gene>
<reference evidence="3" key="1">
    <citation type="journal article" date="2014" name="Int. J. Syst. Evol. Microbiol.">
        <title>Complete genome sequence of Corynebacterium casei LMG S-19264T (=DSM 44701T), isolated from a smear-ripened cheese.</title>
        <authorList>
            <consortium name="US DOE Joint Genome Institute (JGI-PGF)"/>
            <person name="Walter F."/>
            <person name="Albersmeier A."/>
            <person name="Kalinowski J."/>
            <person name="Ruckert C."/>
        </authorList>
    </citation>
    <scope>NUCLEOTIDE SEQUENCE</scope>
    <source>
        <strain evidence="3">CGMCC 1.15448</strain>
    </source>
</reference>
<protein>
    <recommendedName>
        <fullName evidence="2">YdbS-like PH domain-containing protein</fullName>
    </recommendedName>
</protein>
<dbReference type="Pfam" id="PF03703">
    <property type="entry name" value="bPH_2"/>
    <property type="match status" value="1"/>
</dbReference>
<comment type="caution">
    <text evidence="3">The sequence shown here is derived from an EMBL/GenBank/DDBJ whole genome shotgun (WGS) entry which is preliminary data.</text>
</comment>
<dbReference type="Proteomes" id="UP000607559">
    <property type="component" value="Unassembled WGS sequence"/>
</dbReference>
<accession>A0A8J2U8S1</accession>
<evidence type="ECO:0000256" key="1">
    <source>
        <dbReference type="SAM" id="Phobius"/>
    </source>
</evidence>
<evidence type="ECO:0000313" key="4">
    <source>
        <dbReference type="Proteomes" id="UP000607559"/>
    </source>
</evidence>
<dbReference type="EMBL" id="BMJC01000001">
    <property type="protein sequence ID" value="GGA85968.1"/>
    <property type="molecule type" value="Genomic_DNA"/>
</dbReference>
<keyword evidence="1" id="KW-0812">Transmembrane</keyword>
<feature type="transmembrane region" description="Helical" evidence="1">
    <location>
        <begin position="46"/>
        <end position="64"/>
    </location>
</feature>
<dbReference type="AlphaFoldDB" id="A0A8J2U8S1"/>